<reference evidence="5" key="1">
    <citation type="submission" date="2023-07" db="EMBL/GenBank/DDBJ databases">
        <authorList>
            <consortium name="AG Swart"/>
            <person name="Singh M."/>
            <person name="Singh A."/>
            <person name="Seah K."/>
            <person name="Emmerich C."/>
        </authorList>
    </citation>
    <scope>NUCLEOTIDE SEQUENCE</scope>
    <source>
        <strain evidence="5">DP1</strain>
    </source>
</reference>
<dbReference type="GO" id="GO:0046872">
    <property type="term" value="F:metal ion binding"/>
    <property type="evidence" value="ECO:0007669"/>
    <property type="project" value="UniProtKB-KW"/>
</dbReference>
<accession>A0AAD1XY12</accession>
<dbReference type="PANTHER" id="PTHR11711">
    <property type="entry name" value="ADP RIBOSYLATION FACTOR-RELATED"/>
    <property type="match status" value="1"/>
</dbReference>
<name>A0AAD1XY12_EUPCR</name>
<keyword evidence="6" id="KW-1185">Reference proteome</keyword>
<dbReference type="EMBL" id="CAMPGE010023129">
    <property type="protein sequence ID" value="CAI2381102.1"/>
    <property type="molecule type" value="Genomic_DNA"/>
</dbReference>
<dbReference type="GO" id="GO:0003924">
    <property type="term" value="F:GTPase activity"/>
    <property type="evidence" value="ECO:0007669"/>
    <property type="project" value="InterPro"/>
</dbReference>
<dbReference type="SMART" id="SM00177">
    <property type="entry name" value="ARF"/>
    <property type="match status" value="1"/>
</dbReference>
<evidence type="ECO:0000313" key="5">
    <source>
        <dbReference type="EMBL" id="CAI2381102.1"/>
    </source>
</evidence>
<dbReference type="Proteomes" id="UP001295684">
    <property type="component" value="Unassembled WGS sequence"/>
</dbReference>
<keyword evidence="4" id="KW-0479">Metal-binding</keyword>
<feature type="binding site" evidence="3">
    <location>
        <begin position="15"/>
        <end position="22"/>
    </location>
    <ligand>
        <name>GTP</name>
        <dbReference type="ChEBI" id="CHEBI:37565"/>
    </ligand>
</feature>
<evidence type="ECO:0000256" key="1">
    <source>
        <dbReference type="ARBA" id="ARBA00022741"/>
    </source>
</evidence>
<evidence type="ECO:0000256" key="2">
    <source>
        <dbReference type="ARBA" id="ARBA00023134"/>
    </source>
</evidence>
<dbReference type="AlphaFoldDB" id="A0AAD1XY12"/>
<dbReference type="GO" id="GO:0005525">
    <property type="term" value="F:GTP binding"/>
    <property type="evidence" value="ECO:0007669"/>
    <property type="project" value="UniProtKB-KW"/>
</dbReference>
<dbReference type="InterPro" id="IPR006689">
    <property type="entry name" value="Small_GTPase_ARF/SAR"/>
</dbReference>
<organism evidence="5 6">
    <name type="scientific">Euplotes crassus</name>
    <dbReference type="NCBI Taxonomy" id="5936"/>
    <lineage>
        <taxon>Eukaryota</taxon>
        <taxon>Sar</taxon>
        <taxon>Alveolata</taxon>
        <taxon>Ciliophora</taxon>
        <taxon>Intramacronucleata</taxon>
        <taxon>Spirotrichea</taxon>
        <taxon>Hypotrichia</taxon>
        <taxon>Euplotida</taxon>
        <taxon>Euplotidae</taxon>
        <taxon>Moneuplotes</taxon>
    </lineage>
</organism>
<evidence type="ECO:0000256" key="3">
    <source>
        <dbReference type="PIRSR" id="PIRSR606689-1"/>
    </source>
</evidence>
<keyword evidence="1 3" id="KW-0547">Nucleotide-binding</keyword>
<comment type="caution">
    <text evidence="5">The sequence shown here is derived from an EMBL/GenBank/DDBJ whole genome shotgun (WGS) entry which is preliminary data.</text>
</comment>
<dbReference type="Pfam" id="PF00025">
    <property type="entry name" value="Arf"/>
    <property type="match status" value="1"/>
</dbReference>
<feature type="binding site" evidence="4">
    <location>
        <position position="22"/>
    </location>
    <ligand>
        <name>Mg(2+)</name>
        <dbReference type="ChEBI" id="CHEBI:18420"/>
    </ligand>
</feature>
<protein>
    <recommendedName>
        <fullName evidence="7">ADP-ribosylation factor</fullName>
    </recommendedName>
</protein>
<keyword evidence="2 3" id="KW-0342">GTP-binding</keyword>
<evidence type="ECO:0000256" key="4">
    <source>
        <dbReference type="PIRSR" id="PIRSR606689-2"/>
    </source>
</evidence>
<dbReference type="InterPro" id="IPR024156">
    <property type="entry name" value="Small_GTPase_ARF"/>
</dbReference>
<feature type="binding site" evidence="3">
    <location>
        <position position="62"/>
    </location>
    <ligand>
        <name>GTP</name>
        <dbReference type="ChEBI" id="CHEBI:37565"/>
    </ligand>
</feature>
<keyword evidence="4" id="KW-0460">Magnesium</keyword>
<dbReference type="InterPro" id="IPR027417">
    <property type="entry name" value="P-loop_NTPase"/>
</dbReference>
<proteinExistence type="predicted"/>
<dbReference type="SUPFAM" id="SSF52540">
    <property type="entry name" value="P-loop containing nucleoside triphosphate hydrolases"/>
    <property type="match status" value="1"/>
</dbReference>
<dbReference type="Gene3D" id="3.40.50.300">
    <property type="entry name" value="P-loop containing nucleotide triphosphate hydrolases"/>
    <property type="match status" value="1"/>
</dbReference>
<evidence type="ECO:0008006" key="7">
    <source>
        <dbReference type="Google" id="ProtNLM"/>
    </source>
</evidence>
<evidence type="ECO:0000313" key="6">
    <source>
        <dbReference type="Proteomes" id="UP001295684"/>
    </source>
</evidence>
<feature type="binding site" evidence="4">
    <location>
        <position position="40"/>
    </location>
    <ligand>
        <name>Mg(2+)</name>
        <dbReference type="ChEBI" id="CHEBI:18420"/>
    </ligand>
</feature>
<sequence>MGKGSSKAKNVFLCGLDNAGKTKYLYSTMQDISGEDFEPSEGFNCERVYGTAEKINIWEGGGGKYIRKFWHTIVEIIEFKAVIFMVNTYEPHRVNEAKEELHSLMYDFNLGKIYLYVIFNTPVIKKNNFVKSDNPLKLSEWRDLMELDKIEKESGKIIELKSVIMDVSGPHKKLLNSIDWICNRIAGDEESEEEKEEEGK</sequence>
<gene>
    <name evidence="5" type="ORF">ECRASSUSDP1_LOCUS22548</name>
</gene>